<keyword evidence="3" id="KW-0547">Nucleotide-binding</keyword>
<dbReference type="PANTHER" id="PTHR43776">
    <property type="entry name" value="TRANSPORT ATP-BINDING PROTEIN"/>
    <property type="match status" value="1"/>
</dbReference>
<proteinExistence type="inferred from homology"/>
<dbReference type="Gene3D" id="3.40.50.300">
    <property type="entry name" value="P-loop containing nucleotide triphosphate hydrolases"/>
    <property type="match status" value="1"/>
</dbReference>
<dbReference type="FunFam" id="3.40.50.300:FF:000016">
    <property type="entry name" value="Oligopeptide ABC transporter ATP-binding component"/>
    <property type="match status" value="1"/>
</dbReference>
<dbReference type="InterPro" id="IPR003593">
    <property type="entry name" value="AAA+_ATPase"/>
</dbReference>
<reference evidence="6" key="1">
    <citation type="journal article" date="2020" name="mSystems">
        <title>Genome- and Community-Level Interaction Insights into Carbon Utilization and Element Cycling Functions of Hydrothermarchaeota in Hydrothermal Sediment.</title>
        <authorList>
            <person name="Zhou Z."/>
            <person name="Liu Y."/>
            <person name="Xu W."/>
            <person name="Pan J."/>
            <person name="Luo Z.H."/>
            <person name="Li M."/>
        </authorList>
    </citation>
    <scope>NUCLEOTIDE SEQUENCE [LARGE SCALE GENOMIC DNA]</scope>
    <source>
        <strain evidence="6">SpSt-747</strain>
    </source>
</reference>
<dbReference type="Pfam" id="PF08352">
    <property type="entry name" value="oligo_HPY"/>
    <property type="match status" value="1"/>
</dbReference>
<dbReference type="GO" id="GO:0015833">
    <property type="term" value="P:peptide transport"/>
    <property type="evidence" value="ECO:0007669"/>
    <property type="project" value="InterPro"/>
</dbReference>
<comment type="similarity">
    <text evidence="1">Belongs to the ABC transporter superfamily.</text>
</comment>
<accession>A0A7V4DEN1</accession>
<dbReference type="GO" id="GO:0005524">
    <property type="term" value="F:ATP binding"/>
    <property type="evidence" value="ECO:0007669"/>
    <property type="project" value="UniProtKB-KW"/>
</dbReference>
<evidence type="ECO:0000256" key="3">
    <source>
        <dbReference type="ARBA" id="ARBA00022741"/>
    </source>
</evidence>
<feature type="domain" description="ABC transporter" evidence="5">
    <location>
        <begin position="5"/>
        <end position="254"/>
    </location>
</feature>
<dbReference type="InterPro" id="IPR013563">
    <property type="entry name" value="Oligopep_ABC_C"/>
</dbReference>
<dbReference type="CDD" id="cd03257">
    <property type="entry name" value="ABC_NikE_OppD_transporters"/>
    <property type="match status" value="1"/>
</dbReference>
<dbReference type="InterPro" id="IPR027417">
    <property type="entry name" value="P-loop_NTPase"/>
</dbReference>
<evidence type="ECO:0000256" key="2">
    <source>
        <dbReference type="ARBA" id="ARBA00022448"/>
    </source>
</evidence>
<dbReference type="GO" id="GO:0016887">
    <property type="term" value="F:ATP hydrolysis activity"/>
    <property type="evidence" value="ECO:0007669"/>
    <property type="project" value="InterPro"/>
</dbReference>
<dbReference type="AlphaFoldDB" id="A0A7V4DEN1"/>
<dbReference type="PROSITE" id="PS00211">
    <property type="entry name" value="ABC_TRANSPORTER_1"/>
    <property type="match status" value="1"/>
</dbReference>
<evidence type="ECO:0000256" key="1">
    <source>
        <dbReference type="ARBA" id="ARBA00005417"/>
    </source>
</evidence>
<keyword evidence="2" id="KW-0813">Transport</keyword>
<comment type="caution">
    <text evidence="6">The sequence shown here is derived from an EMBL/GenBank/DDBJ whole genome shotgun (WGS) entry which is preliminary data.</text>
</comment>
<sequence length="325" mass="36783">MPPLVEVVDLRKQFVLSGNRWGEKLTVDAVSGVSLTIFQGETLGLVGETGCGKSTLARCILRLVEPTGGRVLFEGKDILSLSLRDFHPYRRRMQMVFQDPFASLNPRKTVFAILEEPLIIHGERNLRIRREKVEAIAERVGLDVRLLRNYPHEFSGGQRQRIGIARALILEPEFVVCDEPVSALDVSIRAQILNLLCDLQESLRLSYLFIAHDLSVVRYISHRVAVMYLGRIVEIAPCEELFANPLHPYTRALLAALPVPDPSRPWKRMLLEGDPPSPLRPPSGCRFHTRCPERMDICAVYPPGAFFLNPEHVVFCHLYGGWEMV</sequence>
<keyword evidence="4 6" id="KW-0067">ATP-binding</keyword>
<evidence type="ECO:0000256" key="4">
    <source>
        <dbReference type="ARBA" id="ARBA00022840"/>
    </source>
</evidence>
<dbReference type="GO" id="GO:0055085">
    <property type="term" value="P:transmembrane transport"/>
    <property type="evidence" value="ECO:0007669"/>
    <property type="project" value="UniProtKB-ARBA"/>
</dbReference>
<dbReference type="PROSITE" id="PS50893">
    <property type="entry name" value="ABC_TRANSPORTER_2"/>
    <property type="match status" value="1"/>
</dbReference>
<dbReference type="InterPro" id="IPR003439">
    <property type="entry name" value="ABC_transporter-like_ATP-bd"/>
</dbReference>
<organism evidence="6">
    <name type="scientific">Candidatus Caldatribacterium californiense</name>
    <dbReference type="NCBI Taxonomy" id="1454726"/>
    <lineage>
        <taxon>Bacteria</taxon>
        <taxon>Pseudomonadati</taxon>
        <taxon>Atribacterota</taxon>
        <taxon>Atribacteria</taxon>
        <taxon>Atribacterales</taxon>
        <taxon>Candidatus Caldatribacteriaceae</taxon>
        <taxon>Candidatus Caldatribacterium</taxon>
    </lineage>
</organism>
<dbReference type="NCBIfam" id="TIGR01727">
    <property type="entry name" value="oligo_HPY"/>
    <property type="match status" value="1"/>
</dbReference>
<dbReference type="InterPro" id="IPR050319">
    <property type="entry name" value="ABC_transp_ATP-bind"/>
</dbReference>
<dbReference type="Pfam" id="PF00005">
    <property type="entry name" value="ABC_tran"/>
    <property type="match status" value="1"/>
</dbReference>
<dbReference type="SUPFAM" id="SSF52540">
    <property type="entry name" value="P-loop containing nucleoside triphosphate hydrolases"/>
    <property type="match status" value="1"/>
</dbReference>
<gene>
    <name evidence="6" type="ORF">ENV30_10115</name>
</gene>
<evidence type="ECO:0000313" key="6">
    <source>
        <dbReference type="EMBL" id="HGI31633.1"/>
    </source>
</evidence>
<dbReference type="PANTHER" id="PTHR43776:SF7">
    <property type="entry name" value="D,D-DIPEPTIDE TRANSPORT ATP-BINDING PROTEIN DDPF-RELATED"/>
    <property type="match status" value="1"/>
</dbReference>
<dbReference type="SMART" id="SM00382">
    <property type="entry name" value="AAA"/>
    <property type="match status" value="1"/>
</dbReference>
<protein>
    <submittedName>
        <fullName evidence="6">ATP-binding cassette domain-containing protein</fullName>
    </submittedName>
</protein>
<name>A0A7V4DEN1_9BACT</name>
<evidence type="ECO:0000259" key="5">
    <source>
        <dbReference type="PROSITE" id="PS50893"/>
    </source>
</evidence>
<dbReference type="InterPro" id="IPR017871">
    <property type="entry name" value="ABC_transporter-like_CS"/>
</dbReference>
<dbReference type="EMBL" id="DTFV01000141">
    <property type="protein sequence ID" value="HGI31633.1"/>
    <property type="molecule type" value="Genomic_DNA"/>
</dbReference>